<dbReference type="Proteomes" id="UP000199518">
    <property type="component" value="Unassembled WGS sequence"/>
</dbReference>
<accession>A0A1I3D083</accession>
<dbReference type="STRING" id="1576369.SAMN05421753_10337"/>
<evidence type="ECO:0000256" key="1">
    <source>
        <dbReference type="SAM" id="MobiDB-lite"/>
    </source>
</evidence>
<reference evidence="3" key="1">
    <citation type="submission" date="2016-10" db="EMBL/GenBank/DDBJ databases">
        <authorList>
            <person name="Varghese N."/>
            <person name="Submissions S."/>
        </authorList>
    </citation>
    <scope>NUCLEOTIDE SEQUENCE [LARGE SCALE GENOMIC DNA]</scope>
    <source>
        <strain evidence="3">DSM 26348</strain>
    </source>
</reference>
<dbReference type="EMBL" id="FOQD01000003">
    <property type="protein sequence ID" value="SFH80127.1"/>
    <property type="molecule type" value="Genomic_DNA"/>
</dbReference>
<organism evidence="2 3">
    <name type="scientific">Planctomicrobium piriforme</name>
    <dbReference type="NCBI Taxonomy" id="1576369"/>
    <lineage>
        <taxon>Bacteria</taxon>
        <taxon>Pseudomonadati</taxon>
        <taxon>Planctomycetota</taxon>
        <taxon>Planctomycetia</taxon>
        <taxon>Planctomycetales</taxon>
        <taxon>Planctomycetaceae</taxon>
        <taxon>Planctomicrobium</taxon>
    </lineage>
</organism>
<evidence type="ECO:0000313" key="3">
    <source>
        <dbReference type="Proteomes" id="UP000199518"/>
    </source>
</evidence>
<keyword evidence="3" id="KW-1185">Reference proteome</keyword>
<name>A0A1I3D083_9PLAN</name>
<gene>
    <name evidence="2" type="ORF">SAMN05421753_10337</name>
</gene>
<dbReference type="AlphaFoldDB" id="A0A1I3D083"/>
<proteinExistence type="predicted"/>
<sequence>MRLCYKAFFPVATTISQVVQTAGSQLPMNSSDLNLNDAELFAYLDEMLSVERTSSIEQLLRSHPELRVRLAELMQRRDQGGHTIGEIWRRHRLSCPARSQLGSFLLGVASPEQADYIQFHLEEVGCRVCQANLADLQASQSSDGTQQQQRQRRYFESSAGLLRPGQND</sequence>
<evidence type="ECO:0000313" key="2">
    <source>
        <dbReference type="EMBL" id="SFH80127.1"/>
    </source>
</evidence>
<feature type="region of interest" description="Disordered" evidence="1">
    <location>
        <begin position="138"/>
        <end position="168"/>
    </location>
</feature>
<protein>
    <submittedName>
        <fullName evidence="2">Uncharacterized protein</fullName>
    </submittedName>
</protein>